<accession>A0ABU7PED8</accession>
<feature type="region of interest" description="Disordered" evidence="1">
    <location>
        <begin position="1"/>
        <end position="32"/>
    </location>
</feature>
<feature type="transmembrane region" description="Helical" evidence="2">
    <location>
        <begin position="453"/>
        <end position="474"/>
    </location>
</feature>
<dbReference type="EMBL" id="JAZEWV010000015">
    <property type="protein sequence ID" value="MEE4544172.1"/>
    <property type="molecule type" value="Genomic_DNA"/>
</dbReference>
<feature type="compositionally biased region" description="Gly residues" evidence="1">
    <location>
        <begin position="751"/>
        <end position="764"/>
    </location>
</feature>
<feature type="transmembrane region" description="Helical" evidence="2">
    <location>
        <begin position="275"/>
        <end position="293"/>
    </location>
</feature>
<keyword evidence="2" id="KW-0812">Transmembrane</keyword>
<keyword evidence="2" id="KW-1133">Transmembrane helix</keyword>
<dbReference type="RefSeq" id="WP_330797162.1">
    <property type="nucleotide sequence ID" value="NZ_JAZEWV010000015.1"/>
</dbReference>
<evidence type="ECO:0000313" key="4">
    <source>
        <dbReference type="Proteomes" id="UP001344658"/>
    </source>
</evidence>
<evidence type="ECO:0000256" key="1">
    <source>
        <dbReference type="SAM" id="MobiDB-lite"/>
    </source>
</evidence>
<feature type="region of interest" description="Disordered" evidence="1">
    <location>
        <begin position="719"/>
        <end position="772"/>
    </location>
</feature>
<keyword evidence="4" id="KW-1185">Reference proteome</keyword>
<keyword evidence="2" id="KW-0472">Membrane</keyword>
<reference evidence="3 4" key="1">
    <citation type="submission" date="2023-12" db="EMBL/GenBank/DDBJ databases">
        <title>Streptomyces sp. V4-01.</title>
        <authorList>
            <person name="Somphong A."/>
            <person name="Phongsopitanun W."/>
        </authorList>
    </citation>
    <scope>NUCLEOTIDE SEQUENCE [LARGE SCALE GENOMIC DNA]</scope>
    <source>
        <strain evidence="3 4">V4-01</strain>
    </source>
</reference>
<dbReference type="Proteomes" id="UP001344658">
    <property type="component" value="Unassembled WGS sequence"/>
</dbReference>
<name>A0ABU7PED8_9ACTN</name>
<sequence length="772" mass="84371">MNTMNGGDSRPPQQGPGVHQSSGPGGDVGVQQAVGANHGQVTQIGGDQYVVHPDATPEERYAMGLRLLEAGLRVRAEELISEAVAHGLDTPEVLYYWALSIVSRRAVQDVASPEDMERLRAVERLAGDLGRDPFGQALRVVMTMLDEAFGRPSDADPADELSSRRGGTAETAAAALTEDRQRELRDHLRHFGTEIARERGAAAERQDIEEHRLDGRRRERVPLFFEPEPLPPVRVQQVGVVLKRRFKAMAVAGGLLLLAGLVEGVPAAFRGSVGTALVGLLLCAAGGAGALRFGPDRAWLRQRAKVEDFWREHGGPISRRHVPFLPEWDPGVPAGPQAEFAAAVGQIVTDHFAAQPRQNEDRNAWWAASAVTRDDLTLTLTDTYGPDADPYGLDWLVRGYAREAARLWREGGLGNGPRSRVSLAMHAGWFGGLLLLAIGVLAVGSAAGGQDAGATALAAVLCAGGGWLGAKGAVPFRHEHLRRTVDREEIDAHAAGERGAYDEWRAFLDAEQPKDWEMGRWLNYDTRWLRGEALAQYDLRPQQVVYDFFVLEAGDDARRARVFNGPMRYSVYRVRLYVMTERGIRLATWTLDFAEGTHHGRSDTSQRYESISSVKVDRASIQLTDRRSGHRETVTVLPDGSIRGNPEQGELMLSEELVIERDSSHETRLKVENFTTIRHHAYEDLRHLLQLSQEASGISTASRILVAVAAEGREWFDEQRQRNSRRFAESKERPAGDAQVKQLVPRQPGAPAGGSAAGSGGGTAQEGPAAGA</sequence>
<feature type="transmembrane region" description="Helical" evidence="2">
    <location>
        <begin position="248"/>
        <end position="269"/>
    </location>
</feature>
<organism evidence="3 4">
    <name type="scientific">Actinacidiphila polyblastidii</name>
    <dbReference type="NCBI Taxonomy" id="3110430"/>
    <lineage>
        <taxon>Bacteria</taxon>
        <taxon>Bacillati</taxon>
        <taxon>Actinomycetota</taxon>
        <taxon>Actinomycetes</taxon>
        <taxon>Kitasatosporales</taxon>
        <taxon>Streptomycetaceae</taxon>
        <taxon>Actinacidiphila</taxon>
    </lineage>
</organism>
<comment type="caution">
    <text evidence="3">The sequence shown here is derived from an EMBL/GenBank/DDBJ whole genome shotgun (WGS) entry which is preliminary data.</text>
</comment>
<proteinExistence type="predicted"/>
<feature type="compositionally biased region" description="Basic and acidic residues" evidence="1">
    <location>
        <begin position="719"/>
        <end position="735"/>
    </location>
</feature>
<evidence type="ECO:0000256" key="2">
    <source>
        <dbReference type="SAM" id="Phobius"/>
    </source>
</evidence>
<gene>
    <name evidence="3" type="ORF">V2S66_19610</name>
</gene>
<evidence type="ECO:0000313" key="3">
    <source>
        <dbReference type="EMBL" id="MEE4544172.1"/>
    </source>
</evidence>
<feature type="transmembrane region" description="Helical" evidence="2">
    <location>
        <begin position="427"/>
        <end position="447"/>
    </location>
</feature>
<protein>
    <submittedName>
        <fullName evidence="3">Uncharacterized protein</fullName>
    </submittedName>
</protein>